<keyword evidence="1" id="KW-0472">Membrane</keyword>
<feature type="transmembrane region" description="Helical" evidence="1">
    <location>
        <begin position="9"/>
        <end position="28"/>
    </location>
</feature>
<proteinExistence type="predicted"/>
<accession>A0A6M3LQT8</accession>
<dbReference type="EMBL" id="MT143297">
    <property type="protein sequence ID" value="QJA95228.1"/>
    <property type="molecule type" value="Genomic_DNA"/>
</dbReference>
<dbReference type="AlphaFoldDB" id="A0A6M3LQT8"/>
<evidence type="ECO:0000313" key="2">
    <source>
        <dbReference type="EMBL" id="QJA95228.1"/>
    </source>
</evidence>
<sequence>MLNKAENRYLLIFAVIMIVGVLILGVLASCATRVEAYSPAITVWTQLIEVEKVRWIVPQPFEDKQEMLDFLDYYRANKTFIFTVGADGKADFNNIENNCIDMAQDLKRMAAEQGYDFDTEVLSIREMTAI</sequence>
<dbReference type="PROSITE" id="PS51257">
    <property type="entry name" value="PROKAR_LIPOPROTEIN"/>
    <property type="match status" value="1"/>
</dbReference>
<keyword evidence="1" id="KW-0812">Transmembrane</keyword>
<organism evidence="2">
    <name type="scientific">viral metagenome</name>
    <dbReference type="NCBI Taxonomy" id="1070528"/>
    <lineage>
        <taxon>unclassified sequences</taxon>
        <taxon>metagenomes</taxon>
        <taxon>organismal metagenomes</taxon>
    </lineage>
</organism>
<reference evidence="2" key="1">
    <citation type="submission" date="2020-03" db="EMBL/GenBank/DDBJ databases">
        <title>The deep terrestrial virosphere.</title>
        <authorList>
            <person name="Holmfeldt K."/>
            <person name="Nilsson E."/>
            <person name="Simone D."/>
            <person name="Lopez-Fernandez M."/>
            <person name="Wu X."/>
            <person name="de Brujin I."/>
            <person name="Lundin D."/>
            <person name="Andersson A."/>
            <person name="Bertilsson S."/>
            <person name="Dopson M."/>
        </authorList>
    </citation>
    <scope>NUCLEOTIDE SEQUENCE</scope>
    <source>
        <strain evidence="2">MM415B05536</strain>
    </source>
</reference>
<gene>
    <name evidence="2" type="ORF">MM415B05536_0002</name>
</gene>
<protein>
    <submittedName>
        <fullName evidence="2">Uncharacterized protein</fullName>
    </submittedName>
</protein>
<evidence type="ECO:0000256" key="1">
    <source>
        <dbReference type="SAM" id="Phobius"/>
    </source>
</evidence>
<keyword evidence="1" id="KW-1133">Transmembrane helix</keyword>
<name>A0A6M3LQT8_9ZZZZ</name>